<dbReference type="GO" id="GO:0051879">
    <property type="term" value="F:Hsp90 protein binding"/>
    <property type="evidence" value="ECO:0007669"/>
    <property type="project" value="TreeGrafter"/>
</dbReference>
<feature type="coiled-coil region" evidence="1">
    <location>
        <begin position="103"/>
        <end position="130"/>
    </location>
</feature>
<dbReference type="GO" id="GO:0006457">
    <property type="term" value="P:protein folding"/>
    <property type="evidence" value="ECO:0007669"/>
    <property type="project" value="TreeGrafter"/>
</dbReference>
<dbReference type="Proteomes" id="UP000785679">
    <property type="component" value="Unassembled WGS sequence"/>
</dbReference>
<dbReference type="GO" id="GO:0005634">
    <property type="term" value="C:nucleus"/>
    <property type="evidence" value="ECO:0007669"/>
    <property type="project" value="TreeGrafter"/>
</dbReference>
<dbReference type="GO" id="GO:0005829">
    <property type="term" value="C:cytosol"/>
    <property type="evidence" value="ECO:0007669"/>
    <property type="project" value="TreeGrafter"/>
</dbReference>
<sequence length="172" mass="19921">MIRVSSNTIIPFEADKENDVIDNLNDLLFERYVEWKLKPTLKQVLTQFKDEGNTNYRKKLYTRAIESYTQGIDSVSNIQGLDKDTLTVLSQLYTNRALCFHFDEEHQKALEDAEQVLTRLQSDNEKANLRKAYALKGLGRFNEALDVFKHIQLIQPSAQVAQEIKALEEIQQ</sequence>
<dbReference type="Pfam" id="PF13181">
    <property type="entry name" value="TPR_8"/>
    <property type="match status" value="1"/>
</dbReference>
<dbReference type="InterPro" id="IPR011990">
    <property type="entry name" value="TPR-like_helical_dom_sf"/>
</dbReference>
<protein>
    <recommendedName>
        <fullName evidence="4">Tetratricopeptide repeat protein</fullName>
    </recommendedName>
</protein>
<name>A0A8J8SVY4_HALGN</name>
<dbReference type="AlphaFoldDB" id="A0A8J8SVY4"/>
<evidence type="ECO:0000313" key="2">
    <source>
        <dbReference type="EMBL" id="TNV72650.1"/>
    </source>
</evidence>
<keyword evidence="1" id="KW-0175">Coiled coil</keyword>
<evidence type="ECO:0008006" key="4">
    <source>
        <dbReference type="Google" id="ProtNLM"/>
    </source>
</evidence>
<dbReference type="Gene3D" id="1.25.40.10">
    <property type="entry name" value="Tetratricopeptide repeat domain"/>
    <property type="match status" value="1"/>
</dbReference>
<dbReference type="GO" id="GO:0030544">
    <property type="term" value="F:Hsp70 protein binding"/>
    <property type="evidence" value="ECO:0007669"/>
    <property type="project" value="TreeGrafter"/>
</dbReference>
<dbReference type="PANTHER" id="PTHR46035">
    <property type="entry name" value="TETRATRICOPEPTIDE REPEAT PROTEIN 4"/>
    <property type="match status" value="1"/>
</dbReference>
<dbReference type="SUPFAM" id="SSF48452">
    <property type="entry name" value="TPR-like"/>
    <property type="match status" value="1"/>
</dbReference>
<reference evidence="2" key="1">
    <citation type="submission" date="2019-06" db="EMBL/GenBank/DDBJ databases">
        <authorList>
            <person name="Zheng W."/>
        </authorList>
    </citation>
    <scope>NUCLEOTIDE SEQUENCE</scope>
    <source>
        <strain evidence="2">QDHG01</strain>
    </source>
</reference>
<keyword evidence="3" id="KW-1185">Reference proteome</keyword>
<gene>
    <name evidence="2" type="ORF">FGO68_gene9676</name>
</gene>
<evidence type="ECO:0000313" key="3">
    <source>
        <dbReference type="Proteomes" id="UP000785679"/>
    </source>
</evidence>
<dbReference type="PANTHER" id="PTHR46035:SF1">
    <property type="entry name" value="TETRATRICOPEPTIDE REPEAT PROTEIN 4"/>
    <property type="match status" value="1"/>
</dbReference>
<organism evidence="2 3">
    <name type="scientific">Halteria grandinella</name>
    <dbReference type="NCBI Taxonomy" id="5974"/>
    <lineage>
        <taxon>Eukaryota</taxon>
        <taxon>Sar</taxon>
        <taxon>Alveolata</taxon>
        <taxon>Ciliophora</taxon>
        <taxon>Intramacronucleata</taxon>
        <taxon>Spirotrichea</taxon>
        <taxon>Stichotrichia</taxon>
        <taxon>Sporadotrichida</taxon>
        <taxon>Halteriidae</taxon>
        <taxon>Halteria</taxon>
    </lineage>
</organism>
<evidence type="ECO:0000256" key="1">
    <source>
        <dbReference type="SAM" id="Coils"/>
    </source>
</evidence>
<dbReference type="SMART" id="SM00028">
    <property type="entry name" value="TPR"/>
    <property type="match status" value="3"/>
</dbReference>
<proteinExistence type="predicted"/>
<dbReference type="InterPro" id="IPR019734">
    <property type="entry name" value="TPR_rpt"/>
</dbReference>
<dbReference type="OrthoDB" id="2423701at2759"/>
<comment type="caution">
    <text evidence="2">The sequence shown here is derived from an EMBL/GenBank/DDBJ whole genome shotgun (WGS) entry which is preliminary data.</text>
</comment>
<accession>A0A8J8SVY4</accession>
<dbReference type="EMBL" id="RRYP01021480">
    <property type="protein sequence ID" value="TNV72650.1"/>
    <property type="molecule type" value="Genomic_DNA"/>
</dbReference>